<dbReference type="AlphaFoldDB" id="A0A1Q8YEV5"/>
<organism evidence="1 2">
    <name type="scientific">Rhodoferax antarcticus ANT.BR</name>
    <dbReference type="NCBI Taxonomy" id="1111071"/>
    <lineage>
        <taxon>Bacteria</taxon>
        <taxon>Pseudomonadati</taxon>
        <taxon>Pseudomonadota</taxon>
        <taxon>Betaproteobacteria</taxon>
        <taxon>Burkholderiales</taxon>
        <taxon>Comamonadaceae</taxon>
        <taxon>Rhodoferax</taxon>
    </lineage>
</organism>
<dbReference type="EMBL" id="MSYM01000013">
    <property type="protein sequence ID" value="OLP06604.1"/>
    <property type="molecule type" value="Genomic_DNA"/>
</dbReference>
<gene>
    <name evidence="1" type="ORF">BLL52_2840</name>
</gene>
<keyword evidence="2" id="KW-1185">Reference proteome</keyword>
<protein>
    <submittedName>
        <fullName evidence="1">Uncharacterized protein</fullName>
    </submittedName>
</protein>
<accession>A0A1Q8YEV5</accession>
<proteinExistence type="predicted"/>
<sequence length="47" mass="5504">MSFARTVLLSEMRCLTFDPSSARSVVSENWNANLQRARLHYHFGYIK</sequence>
<evidence type="ECO:0000313" key="1">
    <source>
        <dbReference type="EMBL" id="OLP06604.1"/>
    </source>
</evidence>
<comment type="caution">
    <text evidence="1">The sequence shown here is derived from an EMBL/GenBank/DDBJ whole genome shotgun (WGS) entry which is preliminary data.</text>
</comment>
<reference evidence="1 2" key="1">
    <citation type="submission" date="2017-01" db="EMBL/GenBank/DDBJ databases">
        <title>Genome sequence of Rhodoferax antarcticus ANT.BR, a psychrophilic purple nonsulfur bacterium from an Antarctic microbial mat.</title>
        <authorList>
            <person name="Baker J."/>
            <person name="Riester C."/>
            <person name="Skinner B."/>
            <person name="Newell A."/>
            <person name="Swingley W."/>
            <person name="Madigan M."/>
            <person name="Jung D."/>
            <person name="Asao M."/>
            <person name="Chen M."/>
            <person name="Loughlin P."/>
            <person name="Pan H."/>
            <person name="Lin S."/>
            <person name="Li N."/>
            <person name="Shaw J."/>
            <person name="Prado M."/>
            <person name="Sherman C."/>
            <person name="Li X."/>
            <person name="Tang J."/>
            <person name="Blankenship R."/>
            <person name="Zhao T."/>
            <person name="Touchman J."/>
            <person name="Sattley M."/>
        </authorList>
    </citation>
    <scope>NUCLEOTIDE SEQUENCE [LARGE SCALE GENOMIC DNA]</scope>
    <source>
        <strain evidence="1 2">ANT.BR</strain>
    </source>
</reference>
<dbReference type="Proteomes" id="UP000185911">
    <property type="component" value="Unassembled WGS sequence"/>
</dbReference>
<evidence type="ECO:0000313" key="2">
    <source>
        <dbReference type="Proteomes" id="UP000185911"/>
    </source>
</evidence>
<name>A0A1Q8YEV5_9BURK</name>